<dbReference type="InterPro" id="IPR013216">
    <property type="entry name" value="Methyltransf_11"/>
</dbReference>
<accession>A0A285QKJ6</accession>
<name>A0A285QKJ6_9SPHN</name>
<dbReference type="GO" id="GO:0008757">
    <property type="term" value="F:S-adenosylmethionine-dependent methyltransferase activity"/>
    <property type="evidence" value="ECO:0007669"/>
    <property type="project" value="InterPro"/>
</dbReference>
<sequence>MSVITQAERERLELHFWEQSSTEGAGTFSIDNLLNKMSEAPVFASELERFAGEFSRAKTVLELGGGQLWSSCLVKARYPDAEVIGSDISASGIASAPMWENIFRVKLDGSFACTSYAIPMDDQSCDVVYAFQAAHHFGDHARTLTEVSRILRPGGVLLYLGEPVCSRLTYPVALKRVNRIRPEVHEDLLILDDMEKLASANDMQLDRFARADIIHPTPKKAFYYAALDAAPILRRVLPSAMSLRFRKR</sequence>
<dbReference type="Gene3D" id="3.40.50.150">
    <property type="entry name" value="Vaccinia Virus protein VP39"/>
    <property type="match status" value="1"/>
</dbReference>
<keyword evidence="3" id="KW-1185">Reference proteome</keyword>
<dbReference type="CDD" id="cd02440">
    <property type="entry name" value="AdoMet_MTases"/>
    <property type="match status" value="1"/>
</dbReference>
<dbReference type="GO" id="GO:0032259">
    <property type="term" value="P:methylation"/>
    <property type="evidence" value="ECO:0007669"/>
    <property type="project" value="UniProtKB-KW"/>
</dbReference>
<dbReference type="AlphaFoldDB" id="A0A285QKJ6"/>
<keyword evidence="2" id="KW-0489">Methyltransferase</keyword>
<reference evidence="2 3" key="1">
    <citation type="submission" date="2017-07" db="EMBL/GenBank/DDBJ databases">
        <authorList>
            <person name="Sun Z.S."/>
            <person name="Albrecht U."/>
            <person name="Echele G."/>
            <person name="Lee C.C."/>
        </authorList>
    </citation>
    <scope>NUCLEOTIDE SEQUENCE [LARGE SCALE GENOMIC DNA]</scope>
    <source>
        <strain evidence="2 3">CGMCC 1.12672</strain>
    </source>
</reference>
<dbReference type="EMBL" id="OBMI01000001">
    <property type="protein sequence ID" value="SOB80592.1"/>
    <property type="molecule type" value="Genomic_DNA"/>
</dbReference>
<evidence type="ECO:0000313" key="2">
    <source>
        <dbReference type="EMBL" id="SOB80592.1"/>
    </source>
</evidence>
<dbReference type="RefSeq" id="WP_097062949.1">
    <property type="nucleotide sequence ID" value="NZ_OBMI01000001.1"/>
</dbReference>
<gene>
    <name evidence="2" type="ORF">SAMN06297144_1139</name>
</gene>
<evidence type="ECO:0000259" key="1">
    <source>
        <dbReference type="Pfam" id="PF08241"/>
    </source>
</evidence>
<keyword evidence="2" id="KW-0808">Transferase</keyword>
<protein>
    <submittedName>
        <fullName evidence="2">Methyltransferase domain-containing protein</fullName>
    </submittedName>
</protein>
<dbReference type="PANTHER" id="PTHR43591:SF24">
    <property type="entry name" value="2-METHOXY-6-POLYPRENYL-1,4-BENZOQUINOL METHYLASE, MITOCHONDRIAL"/>
    <property type="match status" value="1"/>
</dbReference>
<dbReference type="Pfam" id="PF08241">
    <property type="entry name" value="Methyltransf_11"/>
    <property type="match status" value="1"/>
</dbReference>
<dbReference type="Proteomes" id="UP000219494">
    <property type="component" value="Unassembled WGS sequence"/>
</dbReference>
<dbReference type="PANTHER" id="PTHR43591">
    <property type="entry name" value="METHYLTRANSFERASE"/>
    <property type="match status" value="1"/>
</dbReference>
<feature type="domain" description="Methyltransferase type 11" evidence="1">
    <location>
        <begin position="61"/>
        <end position="158"/>
    </location>
</feature>
<evidence type="ECO:0000313" key="3">
    <source>
        <dbReference type="Proteomes" id="UP000219494"/>
    </source>
</evidence>
<proteinExistence type="predicted"/>
<dbReference type="OrthoDB" id="9777830at2"/>
<organism evidence="2 3">
    <name type="scientific">Sphingomonas guangdongensis</name>
    <dbReference type="NCBI Taxonomy" id="1141890"/>
    <lineage>
        <taxon>Bacteria</taxon>
        <taxon>Pseudomonadati</taxon>
        <taxon>Pseudomonadota</taxon>
        <taxon>Alphaproteobacteria</taxon>
        <taxon>Sphingomonadales</taxon>
        <taxon>Sphingomonadaceae</taxon>
        <taxon>Sphingomonas</taxon>
    </lineage>
</organism>
<dbReference type="InterPro" id="IPR029063">
    <property type="entry name" value="SAM-dependent_MTases_sf"/>
</dbReference>
<dbReference type="SUPFAM" id="SSF53335">
    <property type="entry name" value="S-adenosyl-L-methionine-dependent methyltransferases"/>
    <property type="match status" value="1"/>
</dbReference>